<evidence type="ECO:0000256" key="6">
    <source>
        <dbReference type="ARBA" id="ARBA00023157"/>
    </source>
</evidence>
<dbReference type="PROSITE" id="PS50287">
    <property type="entry name" value="SRCR_2"/>
    <property type="match status" value="1"/>
</dbReference>
<organism evidence="12 13">
    <name type="scientific">Pleurodeles waltl</name>
    <name type="common">Iberian ribbed newt</name>
    <dbReference type="NCBI Taxonomy" id="8319"/>
    <lineage>
        <taxon>Eukaryota</taxon>
        <taxon>Metazoa</taxon>
        <taxon>Chordata</taxon>
        <taxon>Craniata</taxon>
        <taxon>Vertebrata</taxon>
        <taxon>Euteleostomi</taxon>
        <taxon>Amphibia</taxon>
        <taxon>Batrachia</taxon>
        <taxon>Caudata</taxon>
        <taxon>Salamandroidea</taxon>
        <taxon>Salamandridae</taxon>
        <taxon>Pleurodelinae</taxon>
        <taxon>Pleurodeles</taxon>
    </lineage>
</organism>
<feature type="compositionally biased region" description="Basic and acidic residues" evidence="10">
    <location>
        <begin position="408"/>
        <end position="426"/>
    </location>
</feature>
<feature type="disulfide bond" evidence="9">
    <location>
        <begin position="460"/>
        <end position="524"/>
    </location>
</feature>
<feature type="compositionally biased region" description="Basic and acidic residues" evidence="10">
    <location>
        <begin position="21"/>
        <end position="32"/>
    </location>
</feature>
<evidence type="ECO:0000256" key="10">
    <source>
        <dbReference type="SAM" id="MobiDB-lite"/>
    </source>
</evidence>
<dbReference type="PRINTS" id="PR00258">
    <property type="entry name" value="SPERACTRCPTR"/>
</dbReference>
<keyword evidence="4" id="KW-1133">Transmembrane helix</keyword>
<keyword evidence="8" id="KW-0325">Glycoprotein</keyword>
<feature type="domain" description="SRCR" evidence="11">
    <location>
        <begin position="435"/>
        <end position="535"/>
    </location>
</feature>
<keyword evidence="2" id="KW-0812">Transmembrane</keyword>
<dbReference type="Proteomes" id="UP001066276">
    <property type="component" value="Chromosome 5"/>
</dbReference>
<proteinExistence type="predicted"/>
<dbReference type="GO" id="GO:0004252">
    <property type="term" value="F:serine-type endopeptidase activity"/>
    <property type="evidence" value="ECO:0007669"/>
    <property type="project" value="TreeGrafter"/>
</dbReference>
<dbReference type="SMART" id="SM00202">
    <property type="entry name" value="SR"/>
    <property type="match status" value="1"/>
</dbReference>
<evidence type="ECO:0000313" key="12">
    <source>
        <dbReference type="EMBL" id="KAJ1158236.1"/>
    </source>
</evidence>
<evidence type="ECO:0000256" key="1">
    <source>
        <dbReference type="ARBA" id="ARBA00004606"/>
    </source>
</evidence>
<feature type="region of interest" description="Disordered" evidence="10">
    <location>
        <begin position="346"/>
        <end position="428"/>
    </location>
</feature>
<dbReference type="AlphaFoldDB" id="A0AAV7S0D7"/>
<dbReference type="InterPro" id="IPR036772">
    <property type="entry name" value="SRCR-like_dom_sf"/>
</dbReference>
<keyword evidence="6 9" id="KW-1015">Disulfide bond</keyword>
<evidence type="ECO:0000256" key="4">
    <source>
        <dbReference type="ARBA" id="ARBA00022989"/>
    </source>
</evidence>
<dbReference type="EMBL" id="JANPWB010000009">
    <property type="protein sequence ID" value="KAJ1158236.1"/>
    <property type="molecule type" value="Genomic_DNA"/>
</dbReference>
<comment type="subcellular location">
    <subcellularLocation>
        <location evidence="1">Membrane</location>
        <topology evidence="1">Single-pass type II membrane protein</topology>
    </subcellularLocation>
</comment>
<dbReference type="Gene3D" id="3.10.250.10">
    <property type="entry name" value="SRCR-like domain"/>
    <property type="match status" value="1"/>
</dbReference>
<dbReference type="PROSITE" id="PS00420">
    <property type="entry name" value="SRCR_1"/>
    <property type="match status" value="1"/>
</dbReference>
<dbReference type="PANTHER" id="PTHR48071">
    <property type="entry name" value="SRCR DOMAIN-CONTAINING PROTEIN"/>
    <property type="match status" value="1"/>
</dbReference>
<keyword evidence="13" id="KW-1185">Reference proteome</keyword>
<dbReference type="GO" id="GO:0005886">
    <property type="term" value="C:plasma membrane"/>
    <property type="evidence" value="ECO:0007669"/>
    <property type="project" value="TreeGrafter"/>
</dbReference>
<feature type="disulfide bond" evidence="9">
    <location>
        <begin position="473"/>
        <end position="534"/>
    </location>
</feature>
<dbReference type="InterPro" id="IPR001190">
    <property type="entry name" value="SRCR"/>
</dbReference>
<dbReference type="PANTHER" id="PTHR48071:SF24">
    <property type="entry name" value="DELETED IN MALIGNANT BRAIN TUMORS 1 PROTEIN-LIKE"/>
    <property type="match status" value="1"/>
</dbReference>
<evidence type="ECO:0000259" key="11">
    <source>
        <dbReference type="PROSITE" id="PS50287"/>
    </source>
</evidence>
<evidence type="ECO:0000256" key="7">
    <source>
        <dbReference type="ARBA" id="ARBA00023170"/>
    </source>
</evidence>
<reference evidence="12" key="1">
    <citation type="journal article" date="2022" name="bioRxiv">
        <title>Sequencing and chromosome-scale assembly of the giantPleurodeles waltlgenome.</title>
        <authorList>
            <person name="Brown T."/>
            <person name="Elewa A."/>
            <person name="Iarovenko S."/>
            <person name="Subramanian E."/>
            <person name="Araus A.J."/>
            <person name="Petzold A."/>
            <person name="Susuki M."/>
            <person name="Suzuki K.-i.T."/>
            <person name="Hayashi T."/>
            <person name="Toyoda A."/>
            <person name="Oliveira C."/>
            <person name="Osipova E."/>
            <person name="Leigh N.D."/>
            <person name="Simon A."/>
            <person name="Yun M.H."/>
        </authorList>
    </citation>
    <scope>NUCLEOTIDE SEQUENCE</scope>
    <source>
        <strain evidence="12">20211129_DDA</strain>
        <tissue evidence="12">Liver</tissue>
    </source>
</reference>
<evidence type="ECO:0000256" key="8">
    <source>
        <dbReference type="ARBA" id="ARBA00023180"/>
    </source>
</evidence>
<keyword evidence="5" id="KW-0472">Membrane</keyword>
<protein>
    <recommendedName>
        <fullName evidence="11">SRCR domain-containing protein</fullName>
    </recommendedName>
</protein>
<dbReference type="GO" id="GO:0031638">
    <property type="term" value="P:zymogen activation"/>
    <property type="evidence" value="ECO:0007669"/>
    <property type="project" value="TreeGrafter"/>
</dbReference>
<sequence length="537" mass="59380">MVRGSHCQGTSGHRLVRVHHRDPAKQEEEHRSSPMCPRRLPPEAGPSRSAALRVPEAWRNPDTLQERCMAGEVAAKISSSPQLYMALSGSCSGGPLRSLLIYRYCIPKPKYSFSSAFVEILSYLTCEPQSSPEDLKVLMSTVNHLNESFRDAQIKLMQMSFKGDNMEYIWKLQDLFQNHSDTLLHLTESLQRLEEVVQALQVQSSSTDATVSRLVDSLNQLSDSHQLETYRLSLDANSSRVTLNHHDNLLMQISTQVEGLTEQMIDVHATLIAVNRTVSYDVGIHHTRIQDLQIMISNASEDARQMRLLHITLEQQLKHEMSILNLVTEDLQLKDWEHSTALKNISILQGPPGPKGDQGHEGMEGEPGVPGLPGMRGFPGEQGLPGHPGQKGDQGVLGPAGPMGARGLKGDRGLKGEKGDRGDRSDAAPVEESVIRLVNGSGPHEGRVEVFYDKRWGTVCDDGWDKKDGDVVCRMLGYKGAEEVYRTARFGQGVGRIWMDDVACKGTEDSIMQCIFSNWGKTNCGHAEDAGVTCVKQ</sequence>
<evidence type="ECO:0000313" key="13">
    <source>
        <dbReference type="Proteomes" id="UP001066276"/>
    </source>
</evidence>
<gene>
    <name evidence="12" type="ORF">NDU88_010929</name>
</gene>
<dbReference type="FunFam" id="3.10.250.10:FF:000011">
    <property type="entry name" value="Scavenger receptor class A member 5"/>
    <property type="match status" value="1"/>
</dbReference>
<evidence type="ECO:0000256" key="2">
    <source>
        <dbReference type="ARBA" id="ARBA00022692"/>
    </source>
</evidence>
<keyword evidence="3" id="KW-0735">Signal-anchor</keyword>
<dbReference type="InterPro" id="IPR008160">
    <property type="entry name" value="Collagen"/>
</dbReference>
<evidence type="ECO:0000256" key="9">
    <source>
        <dbReference type="PROSITE-ProRule" id="PRU00196"/>
    </source>
</evidence>
<feature type="region of interest" description="Disordered" evidence="10">
    <location>
        <begin position="1"/>
        <end position="52"/>
    </location>
</feature>
<feature type="disulfide bond" evidence="9">
    <location>
        <begin position="504"/>
        <end position="514"/>
    </location>
</feature>
<dbReference type="Pfam" id="PF00530">
    <property type="entry name" value="SRCR"/>
    <property type="match status" value="1"/>
</dbReference>
<dbReference type="SUPFAM" id="SSF56487">
    <property type="entry name" value="SRCR-like"/>
    <property type="match status" value="1"/>
</dbReference>
<dbReference type="Pfam" id="PF01391">
    <property type="entry name" value="Collagen"/>
    <property type="match status" value="1"/>
</dbReference>
<accession>A0AAV7S0D7</accession>
<evidence type="ECO:0000256" key="3">
    <source>
        <dbReference type="ARBA" id="ARBA00022968"/>
    </source>
</evidence>
<evidence type="ECO:0000256" key="5">
    <source>
        <dbReference type="ARBA" id="ARBA00023136"/>
    </source>
</evidence>
<comment type="caution">
    <text evidence="12">The sequence shown here is derived from an EMBL/GenBank/DDBJ whole genome shotgun (WGS) entry which is preliminary data.</text>
</comment>
<name>A0AAV7S0D7_PLEWA</name>
<keyword evidence="7" id="KW-0675">Receptor</keyword>